<organism evidence="2">
    <name type="scientific">Tanacetum cinerariifolium</name>
    <name type="common">Dalmatian daisy</name>
    <name type="synonym">Chrysanthemum cinerariifolium</name>
    <dbReference type="NCBI Taxonomy" id="118510"/>
    <lineage>
        <taxon>Eukaryota</taxon>
        <taxon>Viridiplantae</taxon>
        <taxon>Streptophyta</taxon>
        <taxon>Embryophyta</taxon>
        <taxon>Tracheophyta</taxon>
        <taxon>Spermatophyta</taxon>
        <taxon>Magnoliopsida</taxon>
        <taxon>eudicotyledons</taxon>
        <taxon>Gunneridae</taxon>
        <taxon>Pentapetalae</taxon>
        <taxon>asterids</taxon>
        <taxon>campanulids</taxon>
        <taxon>Asterales</taxon>
        <taxon>Asteraceae</taxon>
        <taxon>Asteroideae</taxon>
        <taxon>Anthemideae</taxon>
        <taxon>Anthemidinae</taxon>
        <taxon>Tanacetum</taxon>
    </lineage>
</organism>
<dbReference type="EMBL" id="BKCJ010007057">
    <property type="protein sequence ID" value="GEU75303.1"/>
    <property type="molecule type" value="Genomic_DNA"/>
</dbReference>
<proteinExistence type="predicted"/>
<feature type="compositionally biased region" description="Low complexity" evidence="1">
    <location>
        <begin position="51"/>
        <end position="62"/>
    </location>
</feature>
<gene>
    <name evidence="2" type="ORF">Tci_047281</name>
</gene>
<name>A0A6L2MMW2_TANCI</name>
<accession>A0A6L2MMW2</accession>
<feature type="compositionally biased region" description="Polar residues" evidence="1">
    <location>
        <begin position="31"/>
        <end position="42"/>
    </location>
</feature>
<feature type="region of interest" description="Disordered" evidence="1">
    <location>
        <begin position="31"/>
        <end position="84"/>
    </location>
</feature>
<evidence type="ECO:0000256" key="1">
    <source>
        <dbReference type="SAM" id="MobiDB-lite"/>
    </source>
</evidence>
<comment type="caution">
    <text evidence="2">The sequence shown here is derived from an EMBL/GenBank/DDBJ whole genome shotgun (WGS) entry which is preliminary data.</text>
</comment>
<sequence length="125" mass="13836">MYWSGGIMDLFLLEDKSSGCLPLIFTHGQPSSVEDASVQPAQSEPAFAKGPSVEPVPSVPTSDNAAKKKGKRTRSEPNVPFRIYPKNKGRRELETCKKRSLNLMHKALVQQLKMLLMLVLDGLVK</sequence>
<evidence type="ECO:0000313" key="2">
    <source>
        <dbReference type="EMBL" id="GEU75303.1"/>
    </source>
</evidence>
<dbReference type="AlphaFoldDB" id="A0A6L2MMW2"/>
<reference evidence="2" key="1">
    <citation type="journal article" date="2019" name="Sci. Rep.">
        <title>Draft genome of Tanacetum cinerariifolium, the natural source of mosquito coil.</title>
        <authorList>
            <person name="Yamashiro T."/>
            <person name="Shiraishi A."/>
            <person name="Satake H."/>
            <person name="Nakayama K."/>
        </authorList>
    </citation>
    <scope>NUCLEOTIDE SEQUENCE</scope>
</reference>
<protein>
    <submittedName>
        <fullName evidence="2">Uncharacterized protein</fullName>
    </submittedName>
</protein>